<dbReference type="PANTHER" id="PTHR21098:SF12">
    <property type="entry name" value="RIBOFLAVIN SYNTHASE"/>
    <property type="match status" value="1"/>
</dbReference>
<dbReference type="NCBIfam" id="TIGR00187">
    <property type="entry name" value="ribE"/>
    <property type="match status" value="1"/>
</dbReference>
<dbReference type="InterPro" id="IPR023366">
    <property type="entry name" value="ATP_synth_asu-like_sf"/>
</dbReference>
<evidence type="ECO:0000256" key="10">
    <source>
        <dbReference type="NCBIfam" id="TIGR00187"/>
    </source>
</evidence>
<dbReference type="EMBL" id="DWWT01000016">
    <property type="protein sequence ID" value="HJC05312.1"/>
    <property type="molecule type" value="Genomic_DNA"/>
</dbReference>
<dbReference type="InterPro" id="IPR017938">
    <property type="entry name" value="Riboflavin_synthase-like_b-brl"/>
</dbReference>
<accession>A0A9D2MZT8</accession>
<dbReference type="GO" id="GO:0009231">
    <property type="term" value="P:riboflavin biosynthetic process"/>
    <property type="evidence" value="ECO:0007669"/>
    <property type="project" value="UniProtKB-KW"/>
</dbReference>
<protein>
    <recommendedName>
        <fullName evidence="6 10">Riboflavin synthase</fullName>
        <ecNumber evidence="5 10">2.5.1.9</ecNumber>
    </recommendedName>
</protein>
<evidence type="ECO:0000256" key="3">
    <source>
        <dbReference type="ARBA" id="ARBA00004887"/>
    </source>
</evidence>
<evidence type="ECO:0000313" key="14">
    <source>
        <dbReference type="Proteomes" id="UP000823910"/>
    </source>
</evidence>
<dbReference type="InterPro" id="IPR001783">
    <property type="entry name" value="Lumazine-bd"/>
</dbReference>
<evidence type="ECO:0000256" key="6">
    <source>
        <dbReference type="ARBA" id="ARBA00013950"/>
    </source>
</evidence>
<comment type="pathway">
    <text evidence="3">Cofactor biosynthesis; riboflavin biosynthesis; riboflavin from 2-hydroxy-3-oxobutyl phosphate and 5-amino-6-(D-ribitylamino)uracil: step 2/2.</text>
</comment>
<evidence type="ECO:0000256" key="1">
    <source>
        <dbReference type="ARBA" id="ARBA00000968"/>
    </source>
</evidence>
<reference evidence="13" key="2">
    <citation type="submission" date="2021-04" db="EMBL/GenBank/DDBJ databases">
        <authorList>
            <person name="Gilroy R."/>
        </authorList>
    </citation>
    <scope>NUCLEOTIDE SEQUENCE</scope>
    <source>
        <strain evidence="13">CHK180-15479</strain>
    </source>
</reference>
<organism evidence="13 14">
    <name type="scientific">Candidatus Enterocloster excrementipullorum</name>
    <dbReference type="NCBI Taxonomy" id="2838559"/>
    <lineage>
        <taxon>Bacteria</taxon>
        <taxon>Bacillati</taxon>
        <taxon>Bacillota</taxon>
        <taxon>Clostridia</taxon>
        <taxon>Lachnospirales</taxon>
        <taxon>Lachnospiraceae</taxon>
        <taxon>Enterocloster</taxon>
    </lineage>
</organism>
<dbReference type="Proteomes" id="UP000823910">
    <property type="component" value="Unassembled WGS sequence"/>
</dbReference>
<dbReference type="GO" id="GO:0004746">
    <property type="term" value="F:riboflavin synthase activity"/>
    <property type="evidence" value="ECO:0007669"/>
    <property type="project" value="UniProtKB-UniRule"/>
</dbReference>
<dbReference type="SUPFAM" id="SSF63380">
    <property type="entry name" value="Riboflavin synthase domain-like"/>
    <property type="match status" value="2"/>
</dbReference>
<comment type="catalytic activity">
    <reaction evidence="1">
        <text>2 6,7-dimethyl-8-(1-D-ribityl)lumazine + H(+) = 5-amino-6-(D-ribitylamino)uracil + riboflavin</text>
        <dbReference type="Rhea" id="RHEA:20772"/>
        <dbReference type="ChEBI" id="CHEBI:15378"/>
        <dbReference type="ChEBI" id="CHEBI:15934"/>
        <dbReference type="ChEBI" id="CHEBI:57986"/>
        <dbReference type="ChEBI" id="CHEBI:58201"/>
        <dbReference type="EC" id="2.5.1.9"/>
    </reaction>
</comment>
<keyword evidence="8 13" id="KW-0808">Transferase</keyword>
<evidence type="ECO:0000256" key="9">
    <source>
        <dbReference type="ARBA" id="ARBA00022737"/>
    </source>
</evidence>
<dbReference type="InterPro" id="IPR026017">
    <property type="entry name" value="Lumazine-bd_dom"/>
</dbReference>
<dbReference type="EC" id="2.5.1.9" evidence="5 10"/>
<dbReference type="PANTHER" id="PTHR21098">
    <property type="entry name" value="RIBOFLAVIN SYNTHASE ALPHA CHAIN"/>
    <property type="match status" value="1"/>
</dbReference>
<dbReference type="FunFam" id="2.40.30.20:FF:000004">
    <property type="entry name" value="Riboflavin synthase, alpha subunit"/>
    <property type="match status" value="1"/>
</dbReference>
<dbReference type="PROSITE" id="PS51177">
    <property type="entry name" value="LUMAZINE_BIND"/>
    <property type="match status" value="2"/>
</dbReference>
<evidence type="ECO:0000256" key="8">
    <source>
        <dbReference type="ARBA" id="ARBA00022679"/>
    </source>
</evidence>
<proteinExistence type="predicted"/>
<feature type="repeat" description="Lumazine-binding" evidence="11">
    <location>
        <begin position="1"/>
        <end position="96"/>
    </location>
</feature>
<dbReference type="Pfam" id="PF00677">
    <property type="entry name" value="Lum_binding"/>
    <property type="match status" value="2"/>
</dbReference>
<feature type="domain" description="Lumazine-binding" evidence="12">
    <location>
        <begin position="1"/>
        <end position="96"/>
    </location>
</feature>
<evidence type="ECO:0000313" key="13">
    <source>
        <dbReference type="EMBL" id="HJC05312.1"/>
    </source>
</evidence>
<comment type="function">
    <text evidence="2">Catalyzes the dismutation of two molecules of 6,7-dimethyl-8-ribityllumazine, resulting in the formation of riboflavin and 5-amino-6-(D-ribitylamino)uracil.</text>
</comment>
<dbReference type="AlphaFoldDB" id="A0A9D2MZT8"/>
<sequence length="221" mass="23604">MFTGIIEEVGSLEEMRRGSSSVVLSIRAQKVLEGTRIGDSIAVNGICLTVTALHPGRFEACAMHETLNRTSLSGLHRGSRVNLERALALGGRLGGHIVAGHVDGTGRLLKMQRDGPAVLIQIQAAEALLRYIVEKGSVAIDGVSLTVAGISRGTFTVSVIPHTLSQTTLGERRPGDAVNLETDVIGKYVERFLLFPQNTAESTPPQGSSITWEFLQQHGLA</sequence>
<keyword evidence="7" id="KW-0686">Riboflavin biosynthesis</keyword>
<dbReference type="NCBIfam" id="NF009566">
    <property type="entry name" value="PRK13020.1"/>
    <property type="match status" value="1"/>
</dbReference>
<evidence type="ECO:0000256" key="5">
    <source>
        <dbReference type="ARBA" id="ARBA00012827"/>
    </source>
</evidence>
<reference evidence="13" key="1">
    <citation type="journal article" date="2021" name="PeerJ">
        <title>Extensive microbial diversity within the chicken gut microbiome revealed by metagenomics and culture.</title>
        <authorList>
            <person name="Gilroy R."/>
            <person name="Ravi A."/>
            <person name="Getino M."/>
            <person name="Pursley I."/>
            <person name="Horton D.L."/>
            <person name="Alikhan N.F."/>
            <person name="Baker D."/>
            <person name="Gharbi K."/>
            <person name="Hall N."/>
            <person name="Watson M."/>
            <person name="Adriaenssens E.M."/>
            <person name="Foster-Nyarko E."/>
            <person name="Jarju S."/>
            <person name="Secka A."/>
            <person name="Antonio M."/>
            <person name="Oren A."/>
            <person name="Chaudhuri R.R."/>
            <person name="La Ragione R."/>
            <person name="Hildebrand F."/>
            <person name="Pallen M.J."/>
        </authorList>
    </citation>
    <scope>NUCLEOTIDE SEQUENCE</scope>
    <source>
        <strain evidence="13">CHK180-15479</strain>
    </source>
</reference>
<keyword evidence="9" id="KW-0677">Repeat</keyword>
<dbReference type="Gene3D" id="2.40.30.20">
    <property type="match status" value="2"/>
</dbReference>
<comment type="subunit">
    <text evidence="4">Homotrimer.</text>
</comment>
<feature type="domain" description="Lumazine-binding" evidence="12">
    <location>
        <begin position="97"/>
        <end position="193"/>
    </location>
</feature>
<dbReference type="NCBIfam" id="NF006767">
    <property type="entry name" value="PRK09289.1"/>
    <property type="match status" value="1"/>
</dbReference>
<feature type="repeat" description="Lumazine-binding" evidence="11">
    <location>
        <begin position="97"/>
        <end position="193"/>
    </location>
</feature>
<evidence type="ECO:0000256" key="4">
    <source>
        <dbReference type="ARBA" id="ARBA00011233"/>
    </source>
</evidence>
<comment type="caution">
    <text evidence="13">The sequence shown here is derived from an EMBL/GenBank/DDBJ whole genome shotgun (WGS) entry which is preliminary data.</text>
</comment>
<evidence type="ECO:0000256" key="11">
    <source>
        <dbReference type="PROSITE-ProRule" id="PRU00524"/>
    </source>
</evidence>
<evidence type="ECO:0000259" key="12">
    <source>
        <dbReference type="PROSITE" id="PS51177"/>
    </source>
</evidence>
<dbReference type="PIRSF" id="PIRSF000498">
    <property type="entry name" value="Riboflavin_syn_A"/>
    <property type="match status" value="1"/>
</dbReference>
<evidence type="ECO:0000256" key="7">
    <source>
        <dbReference type="ARBA" id="ARBA00022619"/>
    </source>
</evidence>
<evidence type="ECO:0000256" key="2">
    <source>
        <dbReference type="ARBA" id="ARBA00002803"/>
    </source>
</evidence>
<gene>
    <name evidence="13" type="ORF">H9704_04045</name>
</gene>
<name>A0A9D2MZT8_9FIRM</name>
<dbReference type="CDD" id="cd00402">
    <property type="entry name" value="Riboflavin_synthase_like"/>
    <property type="match status" value="1"/>
</dbReference>
<dbReference type="FunFam" id="2.40.30.20:FF:000003">
    <property type="entry name" value="Riboflavin synthase, alpha subunit"/>
    <property type="match status" value="1"/>
</dbReference>